<feature type="transmembrane region" description="Helical" evidence="7">
    <location>
        <begin position="121"/>
        <end position="141"/>
    </location>
</feature>
<evidence type="ECO:0000313" key="10">
    <source>
        <dbReference type="Proteomes" id="UP001595764"/>
    </source>
</evidence>
<feature type="transmembrane region" description="Helical" evidence="7">
    <location>
        <begin position="175"/>
        <end position="198"/>
    </location>
</feature>
<evidence type="ECO:0000256" key="1">
    <source>
        <dbReference type="ARBA" id="ARBA00004651"/>
    </source>
</evidence>
<feature type="transmembrane region" description="Helical" evidence="7">
    <location>
        <begin position="12"/>
        <end position="32"/>
    </location>
</feature>
<evidence type="ECO:0000256" key="3">
    <source>
        <dbReference type="ARBA" id="ARBA00022475"/>
    </source>
</evidence>
<feature type="transmembrane region" description="Helical" evidence="7">
    <location>
        <begin position="399"/>
        <end position="420"/>
    </location>
</feature>
<feature type="transmembrane region" description="Helical" evidence="7">
    <location>
        <begin position="64"/>
        <end position="83"/>
    </location>
</feature>
<dbReference type="CDD" id="cd06261">
    <property type="entry name" value="TM_PBP2"/>
    <property type="match status" value="2"/>
</dbReference>
<dbReference type="SUPFAM" id="SSF161098">
    <property type="entry name" value="MetI-like"/>
    <property type="match status" value="2"/>
</dbReference>
<evidence type="ECO:0000259" key="8">
    <source>
        <dbReference type="PROSITE" id="PS50928"/>
    </source>
</evidence>
<dbReference type="EMBL" id="JBHRWI010000022">
    <property type="protein sequence ID" value="MFC3512296.1"/>
    <property type="molecule type" value="Genomic_DNA"/>
</dbReference>
<organism evidence="9 10">
    <name type="scientific">Amycolatopsis halotolerans</name>
    <dbReference type="NCBI Taxonomy" id="330083"/>
    <lineage>
        <taxon>Bacteria</taxon>
        <taxon>Bacillati</taxon>
        <taxon>Actinomycetota</taxon>
        <taxon>Actinomycetes</taxon>
        <taxon>Pseudonocardiales</taxon>
        <taxon>Pseudonocardiaceae</taxon>
        <taxon>Amycolatopsis</taxon>
    </lineage>
</organism>
<accession>A0ABV7QG53</accession>
<feature type="transmembrane region" description="Helical" evidence="7">
    <location>
        <begin position="372"/>
        <end position="393"/>
    </location>
</feature>
<sequence>MPRRTIRRYGGAALAVVVVLALWQLISLSGPYSSVVPSPVELLRQMWGDRGFYGPNIAATMSEAAQGFLWGNVLAIAAALLTSRYRILQRVLERFAVTAIALPLVAVAPILSILFPSGTPSVILAAQSVVFLTVASVLLGLRSVGAGSVDVIRAAGGSEWTVLRRARIPAALPNLVGGLQIAAPSALLGAIIGEYLGADHGLGVAMIQAQGAFQVARLWGLLVVTSLLAAMCYAAIPLIAKLLVPALRSVETTLGAAERATPKPSAVWRLLSGVLSLASTLAVILAAWWGMAILLPGASSIAPAPDRVIPYLLHGHTSLGTTDAESAQALPYLLGQLLRTLGDTGLGLFSGVALAVLVSIAAFEFKAIESAVLGVSVALRSIPMLAIIPLLALVFGRGLVAVTVLIAVMTFFPTVVNVLLAMRAIPAAAEDILRSAGAPRWQTMLRLRIPYALPGLLASIKIAIPVSIGAAMVAEWLSTGSGLGATLTVAAAVYDYDFIWGAVFLILLTSLAAYHLAAAAEARLAARRS</sequence>
<evidence type="ECO:0000313" key="9">
    <source>
        <dbReference type="EMBL" id="MFC3512296.1"/>
    </source>
</evidence>
<feature type="transmembrane region" description="Helical" evidence="7">
    <location>
        <begin position="95"/>
        <end position="115"/>
    </location>
</feature>
<feature type="domain" description="ABC transmembrane type-1" evidence="8">
    <location>
        <begin position="57"/>
        <end position="240"/>
    </location>
</feature>
<evidence type="ECO:0000256" key="5">
    <source>
        <dbReference type="ARBA" id="ARBA00022989"/>
    </source>
</evidence>
<dbReference type="Gene3D" id="1.10.3720.10">
    <property type="entry name" value="MetI-like"/>
    <property type="match status" value="2"/>
</dbReference>
<feature type="transmembrane region" description="Helical" evidence="7">
    <location>
        <begin position="451"/>
        <end position="478"/>
    </location>
</feature>
<evidence type="ECO:0000256" key="4">
    <source>
        <dbReference type="ARBA" id="ARBA00022692"/>
    </source>
</evidence>
<name>A0ABV7QG53_9PSEU</name>
<comment type="similarity">
    <text evidence="7">Belongs to the binding-protein-dependent transport system permease family.</text>
</comment>
<keyword evidence="10" id="KW-1185">Reference proteome</keyword>
<dbReference type="PANTHER" id="PTHR30151">
    <property type="entry name" value="ALKANE SULFONATE ABC TRANSPORTER-RELATED, MEMBRANE SUBUNIT"/>
    <property type="match status" value="1"/>
</dbReference>
<keyword evidence="2 7" id="KW-0813">Transport</keyword>
<keyword evidence="5 7" id="KW-1133">Transmembrane helix</keyword>
<feature type="domain" description="ABC transmembrane type-1" evidence="8">
    <location>
        <begin position="333"/>
        <end position="517"/>
    </location>
</feature>
<dbReference type="Pfam" id="PF00528">
    <property type="entry name" value="BPD_transp_1"/>
    <property type="match status" value="2"/>
</dbReference>
<feature type="transmembrane region" description="Helical" evidence="7">
    <location>
        <begin position="218"/>
        <end position="240"/>
    </location>
</feature>
<comment type="caution">
    <text evidence="9">The sequence shown here is derived from an EMBL/GenBank/DDBJ whole genome shotgun (WGS) entry which is preliminary data.</text>
</comment>
<gene>
    <name evidence="9" type="ORF">ACFORO_19140</name>
</gene>
<proteinExistence type="inferred from homology"/>
<dbReference type="RefSeq" id="WP_377870851.1">
    <property type="nucleotide sequence ID" value="NZ_JBHMAY010000025.1"/>
</dbReference>
<evidence type="ECO:0000256" key="2">
    <source>
        <dbReference type="ARBA" id="ARBA00022448"/>
    </source>
</evidence>
<keyword evidence="4 7" id="KW-0812">Transmembrane</keyword>
<feature type="transmembrane region" description="Helical" evidence="7">
    <location>
        <begin position="267"/>
        <end position="289"/>
    </location>
</feature>
<evidence type="ECO:0000256" key="6">
    <source>
        <dbReference type="ARBA" id="ARBA00023136"/>
    </source>
</evidence>
<protein>
    <submittedName>
        <fullName evidence="9">ABC transporter permease</fullName>
    </submittedName>
</protein>
<dbReference type="InterPro" id="IPR000515">
    <property type="entry name" value="MetI-like"/>
</dbReference>
<feature type="transmembrane region" description="Helical" evidence="7">
    <location>
        <begin position="498"/>
        <end position="520"/>
    </location>
</feature>
<evidence type="ECO:0000256" key="7">
    <source>
        <dbReference type="RuleBase" id="RU363032"/>
    </source>
</evidence>
<keyword evidence="3" id="KW-1003">Cell membrane</keyword>
<dbReference type="PANTHER" id="PTHR30151:SF0">
    <property type="entry name" value="ABC TRANSPORTER PERMEASE PROTEIN MJ0413-RELATED"/>
    <property type="match status" value="1"/>
</dbReference>
<reference evidence="10" key="1">
    <citation type="journal article" date="2019" name="Int. J. Syst. Evol. Microbiol.">
        <title>The Global Catalogue of Microorganisms (GCM) 10K type strain sequencing project: providing services to taxonomists for standard genome sequencing and annotation.</title>
        <authorList>
            <consortium name="The Broad Institute Genomics Platform"/>
            <consortium name="The Broad Institute Genome Sequencing Center for Infectious Disease"/>
            <person name="Wu L."/>
            <person name="Ma J."/>
        </authorList>
    </citation>
    <scope>NUCLEOTIDE SEQUENCE [LARGE SCALE GENOMIC DNA]</scope>
    <source>
        <strain evidence="10">CGMCC 4.7682</strain>
    </source>
</reference>
<feature type="transmembrane region" description="Helical" evidence="7">
    <location>
        <begin position="346"/>
        <end position="365"/>
    </location>
</feature>
<dbReference type="Proteomes" id="UP001595764">
    <property type="component" value="Unassembled WGS sequence"/>
</dbReference>
<keyword evidence="6 7" id="KW-0472">Membrane</keyword>
<dbReference type="PROSITE" id="PS50928">
    <property type="entry name" value="ABC_TM1"/>
    <property type="match status" value="2"/>
</dbReference>
<dbReference type="InterPro" id="IPR035906">
    <property type="entry name" value="MetI-like_sf"/>
</dbReference>
<comment type="subcellular location">
    <subcellularLocation>
        <location evidence="1 7">Cell membrane</location>
        <topology evidence="1 7">Multi-pass membrane protein</topology>
    </subcellularLocation>
</comment>